<evidence type="ECO:0000256" key="1">
    <source>
        <dbReference type="ARBA" id="ARBA00022729"/>
    </source>
</evidence>
<reference evidence="11" key="3">
    <citation type="submission" date="2020-05" db="UniProtKB">
        <authorList>
            <consortium name="EnsemblMetazoa"/>
        </authorList>
    </citation>
    <scope>IDENTIFICATION</scope>
    <source>
        <strain evidence="11">USDA</strain>
    </source>
</reference>
<dbReference type="SMART" id="SM01169">
    <property type="entry name" value="DUF1943"/>
    <property type="match status" value="1"/>
</dbReference>
<evidence type="ECO:0000259" key="9">
    <source>
        <dbReference type="PROSITE" id="PS51233"/>
    </source>
</evidence>
<dbReference type="InterPro" id="IPR015816">
    <property type="entry name" value="Vitellinogen_b-sht_N"/>
</dbReference>
<keyword evidence="2" id="KW-0758">Storage protein</keyword>
<dbReference type="Gene3D" id="2.20.80.10">
    <property type="entry name" value="Lipovitellin-phosvitin complex, chain A, domain 4"/>
    <property type="match status" value="1"/>
</dbReference>
<dbReference type="Pfam" id="PF01347">
    <property type="entry name" value="Vitellogenin_N"/>
    <property type="match status" value="1"/>
</dbReference>
<dbReference type="STRING" id="121224.E0VZ54"/>
<evidence type="ECO:0000256" key="4">
    <source>
        <dbReference type="ARBA" id="ARBA00023180"/>
    </source>
</evidence>
<dbReference type="Proteomes" id="UP000009046">
    <property type="component" value="Unassembled WGS sequence"/>
</dbReference>
<sequence>MWTAVLFTLLVAGATAEYGWKPNSEYRYEVTTKTFASLHQISNQYTGVLLNAQLKVVPKTDSHLVVTLNQPRYSEVHTTLQHGVETQIPEGQLQYKPLTFTTEPFEVKLNKGVVKELIISRSVPVWEVNVIRSIVSQLQVDTQGVKAISSKLNSIPTGDENTAVYKVMEDTVEGECEVLYDITPLPKYILQTMPQLAPQPQLAGQGQIIDVMKSRNFSNCEHRPGYHFGLTGLTDWEPTVNQLGDFLARSSVSRVIISGSLKSYTIQSSVTTNKVILSPEVYNNQKGEIVSRVNLTLTSVHSATGNVPTTQNPQSLKKLVYDYNSPWTTDAEARSKWDKRIMTKSGKMRGIDNIIRSGRSIVTNTASGLHGHLGTGFDGTEEWHQKTPLITEAPECPFLPYFVGMAGQSVATKPSINIQQVAKKLAEEIGTQLQDGTQVPKENTLARFSILTRVIRTMNAQQLEKTAQELYVPAEGTTGGKTTGGWVTDPRRNAWMAFRDAVVQAGTGPALLTIVSLITTHKIKGEEAAQVVGSLANTARFPTTEYLQTFFDLVKHPEVTSQYNVYNSALFAFTNLVRMAQVNARTAHNRYPVHAFGYLTPKHETMVTETYIPYLAKQLEQAVREGQSTKIQTFVRALGNIGHPKIVEIFEPYLNGKTPVTDFQRTLMVVSLNKLAVVHPELARSVLYKTYANTGEVYQVRVAAVYNLMKTVPPASMLQRMAQFTHEDPSNQVRSAVKSAIASAAVLSEESDSELRKNAEAAVNLLTPQTFGVQYSHHNLTDYIVKGLNLVYLQTVSNIGSEDSLIPQTIFFHLNRNLNGFKQQRVSAGGMVSSFKDLGDLLEEKIKNVHYLESNRNVQGPTEKGFTVETITNLLNMEGGLTKQLEGNLLIGMTGFSRFFTFDNQTIQKVPTYLKKLTETLKNGRAINYQKLYNEYSVTIGLPTATGLPLVYTLNTPTLLGAKGMFSANVPTTKQTKDGVFVLPDYVNTTTQMHITYTTRTQSKITFITPFNQKRYVAGYDKNTQFEVPIKKQFNLDLKNHHVKVEVAPVKENTDTKLFHYSTWPYVAVDNIVEFKPLAESSIIHRVQSHPLQKFQHMLGDKEIGVVFRLEGQSDKNYVDLSKFYQKFLKHGFVPTLLASTSTENIEHTTLDLYYDGQKSTAKKVILTGSYQYSPVETTTSTTTEGSIRTTENGAVTGTKTVDSQVRKNELLQKVKQGIKSSSAVVVDMGIQVEGQTKTEFLATVAVSTSPVDGQTRVLGYGRKNVNSKNFEVCLDVASVIPKVSVVDFTKILETDLKGDIYGKLLFGEQCQTGSKVSVVGELKRTQERKEYLEGQPIVKQAKIEKSSGYNLQPSQTHASKEAGIFDDYTFVVKYENVPETVKNITYKTYKALQYFGYPFLTENVVGQTNLQEGQVELGVNFTPDLKALNLYIYSPLGDSRFSNVHLNPLVTKGLTIHPMYTTIERIANVAFNEKYQASCTVDQTNFRTFDNKSYSVNLEKVWHVMLFSDLKGTYETPVTDDVTQTTDYVIALVKNNADKQKVLKIVVKGMEYTVLDVVPTPTGELLKGTVKINGQEIPVSSQHVYEYKASDKITVLQVYGLPTGEVKIVSPVYKFAILYYGETARITVNHDYMNQVKGLCGTNNGDNFDFITPQQYVLRNPEEFAATWALSSEGYTGELKSRAIKHSMFKKSVNMTPVISEQDLTHIAMHRAQYPTTTGTIKSGSTSSEETHEENSEIYMQLKKNSSTGCVTARVNVIEKDGKHCFSVHPQPMCTTQCHSETTKPRTGEFLCVEKSSTTNHWQQMIARGANPDFRNKGKTTFMEYPSPIKCVQN</sequence>
<proteinExistence type="predicted"/>
<keyword evidence="12" id="KW-1185">Reference proteome</keyword>
<dbReference type="Pfam" id="PF09172">
    <property type="entry name" value="Vit_open_b-sht"/>
    <property type="match status" value="1"/>
</dbReference>
<dbReference type="KEGG" id="phu:Phum_PHUM524870"/>
<dbReference type="EnsemblMetazoa" id="PHUM524870-RA">
    <property type="protein sequence ID" value="PHUM524870-PA"/>
    <property type="gene ID" value="PHUM524870"/>
</dbReference>
<protein>
    <submittedName>
        <fullName evidence="10">Predicted protein</fullName>
    </submittedName>
</protein>
<evidence type="ECO:0000313" key="11">
    <source>
        <dbReference type="EnsemblMetazoa" id="PHUM524870-PA"/>
    </source>
</evidence>
<dbReference type="PROSITE" id="PS51233">
    <property type="entry name" value="VWFD"/>
    <property type="match status" value="1"/>
</dbReference>
<dbReference type="InterPro" id="IPR015819">
    <property type="entry name" value="Lipid_transp_b-sht_shell"/>
</dbReference>
<evidence type="ECO:0000256" key="2">
    <source>
        <dbReference type="ARBA" id="ARBA00022761"/>
    </source>
</evidence>
<feature type="chain" id="PRO_5011412875" evidence="7">
    <location>
        <begin position="17"/>
        <end position="1835"/>
    </location>
</feature>
<evidence type="ECO:0000256" key="3">
    <source>
        <dbReference type="ARBA" id="ARBA00023157"/>
    </source>
</evidence>
<dbReference type="FunFam" id="1.25.10.20:FF:000003">
    <property type="entry name" value="Vitellogenin C"/>
    <property type="match status" value="1"/>
</dbReference>
<dbReference type="VEuPathDB" id="VectorBase:PHUM524870"/>
<dbReference type="SUPFAM" id="SSF48431">
    <property type="entry name" value="Lipovitellin-phosvitin complex, superhelical domain"/>
    <property type="match status" value="1"/>
</dbReference>
<dbReference type="OrthoDB" id="160294at2759"/>
<organism>
    <name type="scientific">Pediculus humanus subsp. corporis</name>
    <name type="common">Body louse</name>
    <dbReference type="NCBI Taxonomy" id="121224"/>
    <lineage>
        <taxon>Eukaryota</taxon>
        <taxon>Metazoa</taxon>
        <taxon>Ecdysozoa</taxon>
        <taxon>Arthropoda</taxon>
        <taxon>Hexapoda</taxon>
        <taxon>Insecta</taxon>
        <taxon>Pterygota</taxon>
        <taxon>Neoptera</taxon>
        <taxon>Paraneoptera</taxon>
        <taxon>Psocodea</taxon>
        <taxon>Troctomorpha</taxon>
        <taxon>Phthiraptera</taxon>
        <taxon>Anoplura</taxon>
        <taxon>Pediculidae</taxon>
        <taxon>Pediculus</taxon>
    </lineage>
</organism>
<dbReference type="SMART" id="SM00638">
    <property type="entry name" value="LPD_N"/>
    <property type="match status" value="1"/>
</dbReference>
<dbReference type="GO" id="GO:0005319">
    <property type="term" value="F:lipid transporter activity"/>
    <property type="evidence" value="ECO:0007669"/>
    <property type="project" value="InterPro"/>
</dbReference>
<dbReference type="InParanoid" id="E0VZ54"/>
<dbReference type="SMART" id="SM00216">
    <property type="entry name" value="VWD"/>
    <property type="match status" value="1"/>
</dbReference>
<dbReference type="OMA" id="YGHCHHR"/>
<keyword evidence="4" id="KW-0325">Glycoprotein</keyword>
<evidence type="ECO:0000313" key="12">
    <source>
        <dbReference type="Proteomes" id="UP000009046"/>
    </source>
</evidence>
<evidence type="ECO:0000256" key="5">
    <source>
        <dbReference type="PROSITE-ProRule" id="PRU00557"/>
    </source>
</evidence>
<reference evidence="10" key="2">
    <citation type="submission" date="2007-04" db="EMBL/GenBank/DDBJ databases">
        <title>The genome of the human body louse.</title>
        <authorList>
            <consortium name="The Human Body Louse Genome Consortium"/>
            <person name="Kirkness E."/>
            <person name="Walenz B."/>
            <person name="Hass B."/>
            <person name="Bruggner R."/>
            <person name="Strausberg R."/>
        </authorList>
    </citation>
    <scope>NUCLEOTIDE SEQUENCE</scope>
    <source>
        <strain evidence="10">USDA</strain>
    </source>
</reference>
<dbReference type="InterPro" id="IPR001747">
    <property type="entry name" value="Vitellogenin_N"/>
</dbReference>
<dbReference type="GO" id="GO:0045735">
    <property type="term" value="F:nutrient reservoir activity"/>
    <property type="evidence" value="ECO:0007669"/>
    <property type="project" value="UniProtKB-KW"/>
</dbReference>
<evidence type="ECO:0000256" key="6">
    <source>
        <dbReference type="SAM" id="MobiDB-lite"/>
    </source>
</evidence>
<dbReference type="InterPro" id="IPR015255">
    <property type="entry name" value="Vitellinogen_open_b-sht"/>
</dbReference>
<dbReference type="Gene3D" id="2.30.230.10">
    <property type="entry name" value="Lipovitellin, beta-sheet shell regions, chain A"/>
    <property type="match status" value="1"/>
</dbReference>
<dbReference type="PROSITE" id="PS51211">
    <property type="entry name" value="VITELLOGENIN"/>
    <property type="match status" value="1"/>
</dbReference>
<feature type="domain" description="VWFD" evidence="9">
    <location>
        <begin position="1478"/>
        <end position="1678"/>
    </location>
</feature>
<dbReference type="SUPFAM" id="SSF56968">
    <property type="entry name" value="Lipovitellin-phosvitin complex, beta-sheet shell regions"/>
    <property type="match status" value="2"/>
</dbReference>
<dbReference type="PANTHER" id="PTHR23345">
    <property type="entry name" value="VITELLOGENIN-RELATED"/>
    <property type="match status" value="1"/>
</dbReference>
<dbReference type="InterPro" id="IPR050733">
    <property type="entry name" value="Vitellogenin/Apolipophorin"/>
</dbReference>
<evidence type="ECO:0000259" key="8">
    <source>
        <dbReference type="PROSITE" id="PS51211"/>
    </source>
</evidence>
<dbReference type="HOGENOM" id="CLU_002645_0_0_1"/>
<feature type="signal peptide" evidence="7">
    <location>
        <begin position="1"/>
        <end position="16"/>
    </location>
</feature>
<gene>
    <name evidence="11" type="primary">8234987</name>
    <name evidence="10" type="ORF">Phum_PHUM524870</name>
</gene>
<dbReference type="Pfam" id="PF00094">
    <property type="entry name" value="VWD"/>
    <property type="match status" value="1"/>
</dbReference>
<keyword evidence="1 7" id="KW-0732">Signal</keyword>
<dbReference type="PANTHER" id="PTHR23345:SF15">
    <property type="entry name" value="VITELLOGENIN 1-RELATED"/>
    <property type="match status" value="1"/>
</dbReference>
<dbReference type="GeneID" id="8234987"/>
<keyword evidence="3" id="KW-1015">Disulfide bond</keyword>
<evidence type="ECO:0000313" key="10">
    <source>
        <dbReference type="EMBL" id="EEB18660.1"/>
    </source>
</evidence>
<dbReference type="CTD" id="8234987"/>
<feature type="region of interest" description="Disordered" evidence="6">
    <location>
        <begin position="1716"/>
        <end position="1737"/>
    </location>
</feature>
<accession>E0VZ54</accession>
<dbReference type="EMBL" id="AAZO01006371">
    <property type="status" value="NOT_ANNOTATED_CDS"/>
    <property type="molecule type" value="Genomic_DNA"/>
</dbReference>
<dbReference type="RefSeq" id="XP_002431398.1">
    <property type="nucleotide sequence ID" value="XM_002431353.1"/>
</dbReference>
<feature type="domain" description="Vitellogenin" evidence="8">
    <location>
        <begin position="20"/>
        <end position="810"/>
    </location>
</feature>
<dbReference type="EMBL" id="DS235849">
    <property type="protein sequence ID" value="EEB18660.1"/>
    <property type="molecule type" value="Genomic_DNA"/>
</dbReference>
<dbReference type="eggNOG" id="KOG4338">
    <property type="taxonomic scope" value="Eukaryota"/>
</dbReference>
<dbReference type="InterPro" id="IPR011030">
    <property type="entry name" value="Lipovitellin_superhlx_dom"/>
</dbReference>
<comment type="caution">
    <text evidence="5">Lacks conserved residue(s) required for the propagation of feature annotation.</text>
</comment>
<name>E0VZ54_PEDHC</name>
<reference evidence="10" key="1">
    <citation type="submission" date="2007-04" db="EMBL/GenBank/DDBJ databases">
        <title>Annotation of Pediculus humanus corporis strain USDA.</title>
        <authorList>
            <person name="Kirkness E."/>
            <person name="Hannick L."/>
            <person name="Hass B."/>
            <person name="Bruggner R."/>
            <person name="Lawson D."/>
            <person name="Bidwell S."/>
            <person name="Joardar V."/>
            <person name="Caler E."/>
            <person name="Walenz B."/>
            <person name="Inman J."/>
            <person name="Schobel S."/>
            <person name="Galinsky K."/>
            <person name="Amedeo P."/>
            <person name="Strausberg R."/>
        </authorList>
    </citation>
    <scope>NUCLEOTIDE SEQUENCE</scope>
    <source>
        <strain evidence="10">USDA</strain>
    </source>
</reference>
<evidence type="ECO:0000256" key="7">
    <source>
        <dbReference type="SAM" id="SignalP"/>
    </source>
</evidence>
<dbReference type="InterPro" id="IPR001846">
    <property type="entry name" value="VWF_type-D"/>
</dbReference>
<feature type="compositionally biased region" description="Low complexity" evidence="6">
    <location>
        <begin position="1717"/>
        <end position="1729"/>
    </location>
</feature>
<dbReference type="Gene3D" id="1.25.10.20">
    <property type="entry name" value="Vitellinogen, superhelical"/>
    <property type="match status" value="1"/>
</dbReference>